<dbReference type="InterPro" id="IPR035681">
    <property type="entry name" value="ComA-like_MBL"/>
</dbReference>
<feature type="transmembrane region" description="Helical" evidence="6">
    <location>
        <begin position="303"/>
        <end position="331"/>
    </location>
</feature>
<evidence type="ECO:0000256" key="6">
    <source>
        <dbReference type="SAM" id="Phobius"/>
    </source>
</evidence>
<evidence type="ECO:0000313" key="8">
    <source>
        <dbReference type="EMBL" id="OQX13602.1"/>
    </source>
</evidence>
<dbReference type="Pfam" id="PF00753">
    <property type="entry name" value="Lactamase_B"/>
    <property type="match status" value="1"/>
</dbReference>
<feature type="domain" description="Metallo-beta-lactamase" evidence="7">
    <location>
        <begin position="518"/>
        <end position="705"/>
    </location>
</feature>
<dbReference type="SMART" id="SM00849">
    <property type="entry name" value="Lactamase_B"/>
    <property type="match status" value="1"/>
</dbReference>
<reference evidence="8 9" key="1">
    <citation type="submission" date="2017-01" db="EMBL/GenBank/DDBJ databases">
        <title>Novel large sulfur bacteria in the metagenomes of groundwater-fed chemosynthetic microbial mats in the Lake Huron basin.</title>
        <authorList>
            <person name="Sharrar A.M."/>
            <person name="Flood B.E."/>
            <person name="Bailey J.V."/>
            <person name="Jones D.S."/>
            <person name="Biddanda B."/>
            <person name="Ruberg S.A."/>
            <person name="Marcus D.N."/>
            <person name="Dick G.J."/>
        </authorList>
    </citation>
    <scope>NUCLEOTIDE SEQUENCE [LARGE SCALE GENOMIC DNA]</scope>
    <source>
        <strain evidence="8">A8</strain>
    </source>
</reference>
<dbReference type="Pfam" id="PF03772">
    <property type="entry name" value="Competence"/>
    <property type="match status" value="1"/>
</dbReference>
<dbReference type="InterPro" id="IPR025405">
    <property type="entry name" value="DUF4131"/>
</dbReference>
<feature type="transmembrane region" description="Helical" evidence="6">
    <location>
        <begin position="369"/>
        <end position="391"/>
    </location>
</feature>
<dbReference type="NCBIfam" id="TIGR00361">
    <property type="entry name" value="ComEC_Rec2"/>
    <property type="match status" value="1"/>
</dbReference>
<keyword evidence="5 6" id="KW-0472">Membrane</keyword>
<feature type="transmembrane region" description="Helical" evidence="6">
    <location>
        <begin position="431"/>
        <end position="451"/>
    </location>
</feature>
<organism evidence="8 9">
    <name type="scientific">Thiothrix lacustris</name>
    <dbReference type="NCBI Taxonomy" id="525917"/>
    <lineage>
        <taxon>Bacteria</taxon>
        <taxon>Pseudomonadati</taxon>
        <taxon>Pseudomonadota</taxon>
        <taxon>Gammaproteobacteria</taxon>
        <taxon>Thiotrichales</taxon>
        <taxon>Thiotrichaceae</taxon>
        <taxon>Thiothrix</taxon>
    </lineage>
</organism>
<proteinExistence type="predicted"/>
<feature type="transmembrane region" description="Helical" evidence="6">
    <location>
        <begin position="267"/>
        <end position="291"/>
    </location>
</feature>
<name>A0A1Y1QU07_9GAMM</name>
<dbReference type="GO" id="GO:0005886">
    <property type="term" value="C:plasma membrane"/>
    <property type="evidence" value="ECO:0007669"/>
    <property type="project" value="UniProtKB-SubCell"/>
</dbReference>
<dbReference type="InterPro" id="IPR004477">
    <property type="entry name" value="ComEC_N"/>
</dbReference>
<dbReference type="InterPro" id="IPR052159">
    <property type="entry name" value="Competence_DNA_uptake"/>
</dbReference>
<evidence type="ECO:0000259" key="7">
    <source>
        <dbReference type="SMART" id="SM00849"/>
    </source>
</evidence>
<evidence type="ECO:0000256" key="5">
    <source>
        <dbReference type="ARBA" id="ARBA00023136"/>
    </source>
</evidence>
<evidence type="ECO:0000256" key="4">
    <source>
        <dbReference type="ARBA" id="ARBA00022989"/>
    </source>
</evidence>
<evidence type="ECO:0000256" key="2">
    <source>
        <dbReference type="ARBA" id="ARBA00022475"/>
    </source>
</evidence>
<keyword evidence="3 6" id="KW-0812">Transmembrane</keyword>
<dbReference type="PANTHER" id="PTHR30619">
    <property type="entry name" value="DNA INTERNALIZATION/COMPETENCE PROTEIN COMEC/REC2"/>
    <property type="match status" value="1"/>
</dbReference>
<gene>
    <name evidence="8" type="ORF">BWK73_11635</name>
</gene>
<dbReference type="InterPro" id="IPR001279">
    <property type="entry name" value="Metallo-B-lactamas"/>
</dbReference>
<protein>
    <submittedName>
        <fullName evidence="8">DNA internalization-related competence protein ComEC/Rec2</fullName>
    </submittedName>
</protein>
<accession>A0A1Y1QU07</accession>
<evidence type="ECO:0000256" key="3">
    <source>
        <dbReference type="ARBA" id="ARBA00022692"/>
    </source>
</evidence>
<feature type="transmembrane region" description="Helical" evidence="6">
    <location>
        <begin position="26"/>
        <end position="45"/>
    </location>
</feature>
<dbReference type="EMBL" id="MTEJ01000044">
    <property type="protein sequence ID" value="OQX13602.1"/>
    <property type="molecule type" value="Genomic_DNA"/>
</dbReference>
<comment type="caution">
    <text evidence="8">The sequence shown here is derived from an EMBL/GenBank/DDBJ whole genome shotgun (WGS) entry which is preliminary data.</text>
</comment>
<dbReference type="InterPro" id="IPR004797">
    <property type="entry name" value="Competence_ComEC/Rec2"/>
</dbReference>
<dbReference type="Gene3D" id="3.60.15.10">
    <property type="entry name" value="Ribonuclease Z/Hydroxyacylglutathione hydrolase-like"/>
    <property type="match status" value="1"/>
</dbReference>
<dbReference type="AlphaFoldDB" id="A0A1Y1QU07"/>
<sequence>MRTFSVSFFIGTLVLWVLPRLPVLDALFWGGVIGVCGVIGVAWRYRYRQTTKLLAGVLLGSVYALWVASGVRADWLPETWEGEDILLTGTIADVPERRVDGSHFLFDSDTATYQGRLRVAWYAEDAPKLHAGERWQLLIRGKRPNGFMNPNGFDYEQWLFSQRIGGSGYVRESVDNQRLSAAAWWQPNYLRQQLQEKIAAALPDSSMTGLVQGLAIAYTASIPQQQWEVLRQTGTIHLLAISGLHITMVAGLGILPVWGIWRLFPGLYLWLPLRVAAGLSGGVLATAYAVLAGFNIPTQRTLIMLLVVMAGLVWRRQVPFSLTMSIALLLVLLLDPLASLAVGFWLSFLTVALLAFLGTRQRKLGKSAVLWMQLVLSLGTIPLAAGFFGMISLSSPVANLLAIPIVTFVVTPLVLLGMVFVGWWDVAATGVWMVAAQLLEWLMWVLEWLAALPLSAVYVPLIPLPWLLLAVVGFVLLWLPRGIPGRWLGSLLMLPLMLYQPPKIEAGAFRLSVLDVGQGLASVVQTAHHTLVFDTGPKVSDSFDTGELVLLPWLRGQAIHQVDTLIVSHADNDHSGGANALLNAVPVTNLLVSNTDILANHHSNLCEAGQSWQWDGITFTVLHPDMDFPDTKENNRSCVLKIANPQHSVLLTADIERPAEHWLVKQTAALRAEVLLLPHHGSKTSSSPAFIQAVAPTLGIVTSGYRNRFHHPHPSVTQRYRARDIKLLNTAETGELRLDFPANSSSLSWREWRTTKMHVWHRYTIK</sequence>
<evidence type="ECO:0000256" key="1">
    <source>
        <dbReference type="ARBA" id="ARBA00004651"/>
    </source>
</evidence>
<dbReference type="GO" id="GO:0030420">
    <property type="term" value="P:establishment of competence for transformation"/>
    <property type="evidence" value="ECO:0007669"/>
    <property type="project" value="InterPro"/>
</dbReference>
<feature type="transmembrane region" description="Helical" evidence="6">
    <location>
        <begin position="337"/>
        <end position="357"/>
    </location>
</feature>
<feature type="transmembrane region" description="Helical" evidence="6">
    <location>
        <begin position="457"/>
        <end position="479"/>
    </location>
</feature>
<dbReference type="Proteomes" id="UP000192491">
    <property type="component" value="Unassembled WGS sequence"/>
</dbReference>
<dbReference type="PANTHER" id="PTHR30619:SF1">
    <property type="entry name" value="RECOMBINATION PROTEIN 2"/>
    <property type="match status" value="1"/>
</dbReference>
<dbReference type="Pfam" id="PF13567">
    <property type="entry name" value="DUF4131"/>
    <property type="match status" value="1"/>
</dbReference>
<feature type="transmembrane region" description="Helical" evidence="6">
    <location>
        <begin position="238"/>
        <end position="261"/>
    </location>
</feature>
<dbReference type="SUPFAM" id="SSF56281">
    <property type="entry name" value="Metallo-hydrolase/oxidoreductase"/>
    <property type="match status" value="1"/>
</dbReference>
<dbReference type="InterPro" id="IPR036866">
    <property type="entry name" value="RibonucZ/Hydroxyglut_hydro"/>
</dbReference>
<dbReference type="NCBIfam" id="TIGR00360">
    <property type="entry name" value="ComEC_N-term"/>
    <property type="match status" value="1"/>
</dbReference>
<dbReference type="STRING" id="1123401.GCA_000621325_00468"/>
<keyword evidence="4 6" id="KW-1133">Transmembrane helix</keyword>
<dbReference type="CDD" id="cd07731">
    <property type="entry name" value="ComA-like_MBL-fold"/>
    <property type="match status" value="1"/>
</dbReference>
<keyword evidence="2" id="KW-1003">Cell membrane</keyword>
<feature type="transmembrane region" description="Helical" evidence="6">
    <location>
        <begin position="397"/>
        <end position="424"/>
    </location>
</feature>
<comment type="subcellular location">
    <subcellularLocation>
        <location evidence="1">Cell membrane</location>
        <topology evidence="1">Multi-pass membrane protein</topology>
    </subcellularLocation>
</comment>
<evidence type="ECO:0000313" key="9">
    <source>
        <dbReference type="Proteomes" id="UP000192491"/>
    </source>
</evidence>